<protein>
    <submittedName>
        <fullName evidence="1">Uncharacterized protein</fullName>
    </submittedName>
</protein>
<dbReference type="AlphaFoldDB" id="M3AJQ9"/>
<sequence length="171" mass="19478">MHPIHKFLNLSDYLPSPDLTSPVLSHHSHYYVIQNFYNHASNPTLLFPNQNPKFPTLDLELRELSKLEASQRALHALFPGPESSVWKMYLCQPPPTEVRVTVWKREAGGVATVCEKVVVRGWTVREVLDNVEEARNEGLKKFARVEKAGSGKGERMARLKRAVLGTWENYA</sequence>
<dbReference type="OrthoDB" id="3644764at2759"/>
<evidence type="ECO:0000313" key="1">
    <source>
        <dbReference type="EMBL" id="EME84791.1"/>
    </source>
</evidence>
<gene>
    <name evidence="1" type="ORF">MYCFIDRAFT_203156</name>
</gene>
<dbReference type="RefSeq" id="XP_007925377.1">
    <property type="nucleotide sequence ID" value="XM_007927186.1"/>
</dbReference>
<dbReference type="HOGENOM" id="CLU_1563541_0_0_1"/>
<dbReference type="KEGG" id="pfj:MYCFIDRAFT_203156"/>
<dbReference type="EMBL" id="KB446557">
    <property type="protein sequence ID" value="EME84791.1"/>
    <property type="molecule type" value="Genomic_DNA"/>
</dbReference>
<evidence type="ECO:0000313" key="2">
    <source>
        <dbReference type="Proteomes" id="UP000016932"/>
    </source>
</evidence>
<dbReference type="GeneID" id="19336115"/>
<dbReference type="VEuPathDB" id="FungiDB:MYCFIDRAFT_203156"/>
<organism evidence="1 2">
    <name type="scientific">Pseudocercospora fijiensis (strain CIRAD86)</name>
    <name type="common">Black leaf streak disease fungus</name>
    <name type="synonym">Mycosphaerella fijiensis</name>
    <dbReference type="NCBI Taxonomy" id="383855"/>
    <lineage>
        <taxon>Eukaryota</taxon>
        <taxon>Fungi</taxon>
        <taxon>Dikarya</taxon>
        <taxon>Ascomycota</taxon>
        <taxon>Pezizomycotina</taxon>
        <taxon>Dothideomycetes</taxon>
        <taxon>Dothideomycetidae</taxon>
        <taxon>Mycosphaerellales</taxon>
        <taxon>Mycosphaerellaceae</taxon>
        <taxon>Pseudocercospora</taxon>
    </lineage>
</organism>
<name>M3AJQ9_PSEFD</name>
<proteinExistence type="predicted"/>
<accession>M3AJQ9</accession>
<dbReference type="eggNOG" id="ENOG502RI5G">
    <property type="taxonomic scope" value="Eukaryota"/>
</dbReference>
<dbReference type="Proteomes" id="UP000016932">
    <property type="component" value="Unassembled WGS sequence"/>
</dbReference>
<keyword evidence="2" id="KW-1185">Reference proteome</keyword>
<reference evidence="1 2" key="1">
    <citation type="journal article" date="2012" name="PLoS Pathog.">
        <title>Diverse lifestyles and strategies of plant pathogenesis encoded in the genomes of eighteen Dothideomycetes fungi.</title>
        <authorList>
            <person name="Ohm R.A."/>
            <person name="Feau N."/>
            <person name="Henrissat B."/>
            <person name="Schoch C.L."/>
            <person name="Horwitz B.A."/>
            <person name="Barry K.W."/>
            <person name="Condon B.J."/>
            <person name="Copeland A.C."/>
            <person name="Dhillon B."/>
            <person name="Glaser F."/>
            <person name="Hesse C.N."/>
            <person name="Kosti I."/>
            <person name="LaButti K."/>
            <person name="Lindquist E.A."/>
            <person name="Lucas S."/>
            <person name="Salamov A.A."/>
            <person name="Bradshaw R.E."/>
            <person name="Ciuffetti L."/>
            <person name="Hamelin R.C."/>
            <person name="Kema G.H.J."/>
            <person name="Lawrence C."/>
            <person name="Scott J.A."/>
            <person name="Spatafora J.W."/>
            <person name="Turgeon B.G."/>
            <person name="de Wit P.J.G.M."/>
            <person name="Zhong S."/>
            <person name="Goodwin S.B."/>
            <person name="Grigoriev I.V."/>
        </authorList>
    </citation>
    <scope>NUCLEOTIDE SEQUENCE [LARGE SCALE GENOMIC DNA]</scope>
    <source>
        <strain evidence="1 2">CIRAD86</strain>
    </source>
</reference>